<gene>
    <name evidence="3" type="ORF">V1477_014669</name>
</gene>
<feature type="region of interest" description="Disordered" evidence="1">
    <location>
        <begin position="221"/>
        <end position="241"/>
    </location>
</feature>
<organism evidence="3 4">
    <name type="scientific">Vespula maculifrons</name>
    <name type="common">Eastern yellow jacket</name>
    <name type="synonym">Wasp</name>
    <dbReference type="NCBI Taxonomy" id="7453"/>
    <lineage>
        <taxon>Eukaryota</taxon>
        <taxon>Metazoa</taxon>
        <taxon>Ecdysozoa</taxon>
        <taxon>Arthropoda</taxon>
        <taxon>Hexapoda</taxon>
        <taxon>Insecta</taxon>
        <taxon>Pterygota</taxon>
        <taxon>Neoptera</taxon>
        <taxon>Endopterygota</taxon>
        <taxon>Hymenoptera</taxon>
        <taxon>Apocrita</taxon>
        <taxon>Aculeata</taxon>
        <taxon>Vespoidea</taxon>
        <taxon>Vespidae</taxon>
        <taxon>Vespinae</taxon>
        <taxon>Vespula</taxon>
    </lineage>
</organism>
<feature type="compositionally biased region" description="Basic and acidic residues" evidence="1">
    <location>
        <begin position="225"/>
        <end position="234"/>
    </location>
</feature>
<keyword evidence="2" id="KW-0472">Membrane</keyword>
<sequence>MKRGSRIELSQGISITRKHNNNKRFLFSLGEVDTLARKQTIFAPLRDISLVSRIKRKYIETYHHLFNDGHISQTQTIDQCYHRDVVLRRRSSFRVTLNYAEILRHIFPTAAAVVVAAAIAVVVAVAGTIPEGINESNKSDANFTINKVPLTLMFTIKVNFSKSFNFINQLIYSIKVIVSANVTSKDQSLSFEKSGRYFRVLLSFVISHEVNEGEREELILSSGSDLKDSSGMESRRRRGKE</sequence>
<proteinExistence type="predicted"/>
<dbReference type="EMBL" id="JAYRBN010000075">
    <property type="protein sequence ID" value="KAL2732428.1"/>
    <property type="molecule type" value="Genomic_DNA"/>
</dbReference>
<evidence type="ECO:0000256" key="2">
    <source>
        <dbReference type="SAM" id="Phobius"/>
    </source>
</evidence>
<evidence type="ECO:0000313" key="3">
    <source>
        <dbReference type="EMBL" id="KAL2732428.1"/>
    </source>
</evidence>
<name>A0ABD2BI56_VESMC</name>
<comment type="caution">
    <text evidence="3">The sequence shown here is derived from an EMBL/GenBank/DDBJ whole genome shotgun (WGS) entry which is preliminary data.</text>
</comment>
<keyword evidence="2" id="KW-1133">Transmembrane helix</keyword>
<evidence type="ECO:0008006" key="5">
    <source>
        <dbReference type="Google" id="ProtNLM"/>
    </source>
</evidence>
<evidence type="ECO:0000256" key="1">
    <source>
        <dbReference type="SAM" id="MobiDB-lite"/>
    </source>
</evidence>
<feature type="transmembrane region" description="Helical" evidence="2">
    <location>
        <begin position="106"/>
        <end position="129"/>
    </location>
</feature>
<reference evidence="3 4" key="1">
    <citation type="journal article" date="2024" name="Ann. Entomol. Soc. Am.">
        <title>Genomic analyses of the southern and eastern yellowjacket wasps (Hymenoptera: Vespidae) reveal evolutionary signatures of social life.</title>
        <authorList>
            <person name="Catto M.A."/>
            <person name="Caine P.B."/>
            <person name="Orr S.E."/>
            <person name="Hunt B.G."/>
            <person name="Goodisman M.A.D."/>
        </authorList>
    </citation>
    <scope>NUCLEOTIDE SEQUENCE [LARGE SCALE GENOMIC DNA]</scope>
    <source>
        <strain evidence="3">232</strain>
        <tissue evidence="3">Head and thorax</tissue>
    </source>
</reference>
<evidence type="ECO:0000313" key="4">
    <source>
        <dbReference type="Proteomes" id="UP001607303"/>
    </source>
</evidence>
<keyword evidence="2" id="KW-0812">Transmembrane</keyword>
<keyword evidence="4" id="KW-1185">Reference proteome</keyword>
<accession>A0ABD2BI56</accession>
<dbReference type="AlphaFoldDB" id="A0ABD2BI56"/>
<dbReference type="Proteomes" id="UP001607303">
    <property type="component" value="Unassembled WGS sequence"/>
</dbReference>
<protein>
    <recommendedName>
        <fullName evidence="5">Transmembrane protein</fullName>
    </recommendedName>
</protein>